<evidence type="ECO:0000313" key="1">
    <source>
        <dbReference type="EMBL" id="KAJ9574810.1"/>
    </source>
</evidence>
<keyword evidence="2" id="KW-1185">Reference proteome</keyword>
<gene>
    <name evidence="1" type="ORF">L9F63_008035</name>
</gene>
<sequence>MYPLGWTISEISVNVEWSTSGYGNGTLTNNGLGGQTWEITLNLDANTFGIFEVVVITEHEVSQHERERYSKRAIFDFNELELYTSGPGIVKDKIKKIIRK</sequence>
<accession>A0AAD8E2C5</accession>
<dbReference type="Proteomes" id="UP001233999">
    <property type="component" value="Unassembled WGS sequence"/>
</dbReference>
<comment type="caution">
    <text evidence="1">The sequence shown here is derived from an EMBL/GenBank/DDBJ whole genome shotgun (WGS) entry which is preliminary data.</text>
</comment>
<protein>
    <submittedName>
        <fullName evidence="1">Uncharacterized protein</fullName>
    </submittedName>
</protein>
<reference evidence="1" key="1">
    <citation type="journal article" date="2023" name="IScience">
        <title>Live-bearing cockroach genome reveals convergent evolutionary mechanisms linked to viviparity in insects and beyond.</title>
        <authorList>
            <person name="Fouks B."/>
            <person name="Harrison M.C."/>
            <person name="Mikhailova A.A."/>
            <person name="Marchal E."/>
            <person name="English S."/>
            <person name="Carruthers M."/>
            <person name="Jennings E.C."/>
            <person name="Chiamaka E.L."/>
            <person name="Frigard R.A."/>
            <person name="Pippel M."/>
            <person name="Attardo G.M."/>
            <person name="Benoit J.B."/>
            <person name="Bornberg-Bauer E."/>
            <person name="Tobe S.S."/>
        </authorList>
    </citation>
    <scope>NUCLEOTIDE SEQUENCE</scope>
    <source>
        <strain evidence="1">Stay&amp;Tobe</strain>
    </source>
</reference>
<feature type="non-terminal residue" evidence="1">
    <location>
        <position position="1"/>
    </location>
</feature>
<name>A0AAD8E2C5_DIPPU</name>
<proteinExistence type="predicted"/>
<dbReference type="EMBL" id="JASPKZ010010261">
    <property type="protein sequence ID" value="KAJ9574810.1"/>
    <property type="molecule type" value="Genomic_DNA"/>
</dbReference>
<reference evidence="1" key="2">
    <citation type="submission" date="2023-05" db="EMBL/GenBank/DDBJ databases">
        <authorList>
            <person name="Fouks B."/>
        </authorList>
    </citation>
    <scope>NUCLEOTIDE SEQUENCE</scope>
    <source>
        <strain evidence="1">Stay&amp;Tobe</strain>
        <tissue evidence="1">Testes</tissue>
    </source>
</reference>
<organism evidence="1 2">
    <name type="scientific">Diploptera punctata</name>
    <name type="common">Pacific beetle cockroach</name>
    <dbReference type="NCBI Taxonomy" id="6984"/>
    <lineage>
        <taxon>Eukaryota</taxon>
        <taxon>Metazoa</taxon>
        <taxon>Ecdysozoa</taxon>
        <taxon>Arthropoda</taxon>
        <taxon>Hexapoda</taxon>
        <taxon>Insecta</taxon>
        <taxon>Pterygota</taxon>
        <taxon>Neoptera</taxon>
        <taxon>Polyneoptera</taxon>
        <taxon>Dictyoptera</taxon>
        <taxon>Blattodea</taxon>
        <taxon>Blaberoidea</taxon>
        <taxon>Blaberidae</taxon>
        <taxon>Diplopterinae</taxon>
        <taxon>Diploptera</taxon>
    </lineage>
</organism>
<evidence type="ECO:0000313" key="2">
    <source>
        <dbReference type="Proteomes" id="UP001233999"/>
    </source>
</evidence>
<dbReference type="AlphaFoldDB" id="A0AAD8E2C5"/>